<dbReference type="Gene3D" id="2.60.40.1610">
    <property type="entry name" value="Domain of unknown function DUF1254"/>
    <property type="match status" value="1"/>
</dbReference>
<dbReference type="RefSeq" id="WP_064937098.1">
    <property type="nucleotide sequence ID" value="NZ_LZSO01000048.1"/>
</dbReference>
<feature type="domain" description="DUF1254" evidence="2">
    <location>
        <begin position="87"/>
        <end position="218"/>
    </location>
</feature>
<reference evidence="4" key="1">
    <citation type="submission" date="2016-06" db="EMBL/GenBank/DDBJ databases">
        <authorList>
            <person name="Sutton G."/>
            <person name="Brinkac L."/>
            <person name="Sanka R."/>
            <person name="Adams M."/>
            <person name="Lau E."/>
            <person name="Mehaffy C."/>
            <person name="Tameris M."/>
            <person name="Hatherill M."/>
            <person name="Hanekom W."/>
            <person name="Mahomed H."/>
            <person name="Mcshane H."/>
        </authorList>
    </citation>
    <scope>NUCLEOTIDE SEQUENCE [LARGE SCALE GENOMIC DNA]</scope>
    <source>
        <strain evidence="4">852002-51209_SCH5440388</strain>
    </source>
</reference>
<dbReference type="SUPFAM" id="SSF160935">
    <property type="entry name" value="VPA0735-like"/>
    <property type="match status" value="1"/>
</dbReference>
<dbReference type="PROSITE" id="PS51257">
    <property type="entry name" value="PROKAR_LIPOPROTEIN"/>
    <property type="match status" value="1"/>
</dbReference>
<organism evidence="3 4">
    <name type="scientific">Mycolicibacterium peregrinum</name>
    <name type="common">Mycobacterium peregrinum</name>
    <dbReference type="NCBI Taxonomy" id="43304"/>
    <lineage>
        <taxon>Bacteria</taxon>
        <taxon>Bacillati</taxon>
        <taxon>Actinomycetota</taxon>
        <taxon>Actinomycetes</taxon>
        <taxon>Mycobacteriales</taxon>
        <taxon>Mycobacteriaceae</taxon>
        <taxon>Mycolicibacterium</taxon>
    </lineage>
</organism>
<feature type="domain" description="DUF1214" evidence="1">
    <location>
        <begin position="356"/>
        <end position="467"/>
    </location>
</feature>
<dbReference type="Pfam" id="PF06863">
    <property type="entry name" value="DUF1254"/>
    <property type="match status" value="1"/>
</dbReference>
<dbReference type="InterPro" id="IPR010621">
    <property type="entry name" value="DUF1214"/>
</dbReference>
<accession>A0A1A0QLR7</accession>
<keyword evidence="3" id="KW-0946">Virion</keyword>
<dbReference type="InterPro" id="IPR037049">
    <property type="entry name" value="DUF1214_C_sf"/>
</dbReference>
<dbReference type="PANTHER" id="PTHR36509">
    <property type="entry name" value="BLL3101 PROTEIN"/>
    <property type="match status" value="1"/>
</dbReference>
<comment type="caution">
    <text evidence="3">The sequence shown here is derived from an EMBL/GenBank/DDBJ whole genome shotgun (WGS) entry which is preliminary data.</text>
</comment>
<proteinExistence type="predicted"/>
<evidence type="ECO:0000259" key="1">
    <source>
        <dbReference type="Pfam" id="PF06742"/>
    </source>
</evidence>
<dbReference type="Pfam" id="PF06742">
    <property type="entry name" value="DUF1214"/>
    <property type="match status" value="1"/>
</dbReference>
<dbReference type="InterPro" id="IPR010679">
    <property type="entry name" value="DUF1254"/>
</dbReference>
<dbReference type="InterPro" id="IPR037050">
    <property type="entry name" value="DUF1254_sf"/>
</dbReference>
<dbReference type="OrthoDB" id="40820at2"/>
<dbReference type="AlphaFoldDB" id="A0A1A0QLR7"/>
<dbReference type="EMBL" id="LZSO01000048">
    <property type="protein sequence ID" value="OBB22873.1"/>
    <property type="molecule type" value="Genomic_DNA"/>
</dbReference>
<dbReference type="PANTHER" id="PTHR36509:SF2">
    <property type="entry name" value="BLL3101 PROTEIN"/>
    <property type="match status" value="1"/>
</dbReference>
<keyword evidence="3" id="KW-0261">Viral envelope protein</keyword>
<evidence type="ECO:0000259" key="2">
    <source>
        <dbReference type="Pfam" id="PF06863"/>
    </source>
</evidence>
<name>A0A1A0QLR7_MYCPR</name>
<gene>
    <name evidence="3" type="ORF">A5792_04875</name>
</gene>
<dbReference type="Gene3D" id="2.60.120.600">
    <property type="entry name" value="Domain of unknown function DUF1214, C-terminal domain"/>
    <property type="match status" value="1"/>
</dbReference>
<evidence type="ECO:0000313" key="4">
    <source>
        <dbReference type="Proteomes" id="UP000093902"/>
    </source>
</evidence>
<dbReference type="Proteomes" id="UP000093902">
    <property type="component" value="Unassembled WGS sequence"/>
</dbReference>
<sequence>MDSNQVRRRRWWGVVAVAAVALTAVACGGGRDADEASNAPTGELTADQIREIAKQAYIYGYPLVDNYRIQYAYFQDKQNPQYMAPWNTLHSVAKVFTPADTTIQTPNSDTPYSFFGADLRAEPFVLSVPTIDENRYYSLQFIDQYTYNFDYVGSRTTGNKAGKYLLAGPKWKGEKPAGVDKVIRADTEFAFVGYRTQLFGAEDLDNVKAIQAQYKAEPLSTFEGKPAPAAAPAVDFVLPQSAEEQRKSSKFFETLDFILQFAPVLETEKELRAKFASIGIGTDKKLDVASLGKDKQDAFQAAIADAWKEYDQVQTKVDGGQLSPSELFGNRQTLGSNYLYRMAGAINGIYGNDKAEAMYPTAAKDAAGALLDGANKYTYRYAPGQLPPVNAFWSLTMYGMPQSLLVANPIDRYLINSPMLPTLKQDTDGGYTIYVQRETPGPERESNWLPAPDGPFRLTQRLYWPKEAALDGAWQAPVPRRTP</sequence>
<protein>
    <submittedName>
        <fullName evidence="3">Cell envelope protein</fullName>
    </submittedName>
</protein>
<evidence type="ECO:0000313" key="3">
    <source>
        <dbReference type="EMBL" id="OBB22873.1"/>
    </source>
</evidence>